<evidence type="ECO:0000313" key="3">
    <source>
        <dbReference type="EMBL" id="KGP70874.1"/>
    </source>
</evidence>
<accession>A0A0A2T5Y9</accession>
<evidence type="ECO:0000259" key="2">
    <source>
        <dbReference type="Pfam" id="PF02517"/>
    </source>
</evidence>
<reference evidence="3 4" key="1">
    <citation type="journal article" date="2015" name="Stand. Genomic Sci.">
        <title>High quality draft genome sequence of the moderately halophilic bacterium Pontibacillus yanchengensis Y32(T) and comparison among Pontibacillus genomes.</title>
        <authorList>
            <person name="Huang J."/>
            <person name="Qiao Z.X."/>
            <person name="Tang J.W."/>
            <person name="Wang G."/>
        </authorList>
    </citation>
    <scope>NUCLEOTIDE SEQUENCE [LARGE SCALE GENOMIC DNA]</scope>
    <source>
        <strain evidence="3 4">Y32</strain>
    </source>
</reference>
<keyword evidence="1" id="KW-0812">Transmembrane</keyword>
<gene>
    <name evidence="3" type="ORF">N782_03630</name>
</gene>
<dbReference type="STRING" id="1385514.N782_03630"/>
<dbReference type="OrthoDB" id="1523022at2"/>
<evidence type="ECO:0000313" key="4">
    <source>
        <dbReference type="Proteomes" id="UP000030147"/>
    </source>
</evidence>
<dbReference type="Pfam" id="PF02517">
    <property type="entry name" value="Rce1-like"/>
    <property type="match status" value="1"/>
</dbReference>
<dbReference type="eggNOG" id="COG1266">
    <property type="taxonomic scope" value="Bacteria"/>
</dbReference>
<sequence>MKWTNQAELIKQLTDRQLVNQVYLTQLILLILTLGGSFFLFDSMEEIAKLFSWNTQEIIRYGVSAGGIVLLIDIILMALLPARFYDDGGINKRVFRSISVLEIFVIALVVALAEEFLFRGVIHTHFGYLTASVLFALMHVRYLKKPVLLISVLFISFYFGWMYEMTQNLWVTIVAHFMVDFVLGVMIRLKLMR</sequence>
<keyword evidence="4" id="KW-1185">Reference proteome</keyword>
<keyword evidence="1" id="KW-0472">Membrane</keyword>
<feature type="transmembrane region" description="Helical" evidence="1">
    <location>
        <begin position="21"/>
        <end position="41"/>
    </location>
</feature>
<organism evidence="3 4">
    <name type="scientific">Pontibacillus yanchengensis Y32</name>
    <dbReference type="NCBI Taxonomy" id="1385514"/>
    <lineage>
        <taxon>Bacteria</taxon>
        <taxon>Bacillati</taxon>
        <taxon>Bacillota</taxon>
        <taxon>Bacilli</taxon>
        <taxon>Bacillales</taxon>
        <taxon>Bacillaceae</taxon>
        <taxon>Pontibacillus</taxon>
    </lineage>
</organism>
<dbReference type="InterPro" id="IPR003675">
    <property type="entry name" value="Rce1/LyrA-like_dom"/>
</dbReference>
<dbReference type="RefSeq" id="WP_036824566.1">
    <property type="nucleotide sequence ID" value="NZ_AVBF01000104.1"/>
</dbReference>
<comment type="caution">
    <text evidence="3">The sequence shown here is derived from an EMBL/GenBank/DDBJ whole genome shotgun (WGS) entry which is preliminary data.</text>
</comment>
<feature type="transmembrane region" description="Helical" evidence="1">
    <location>
        <begin position="147"/>
        <end position="163"/>
    </location>
</feature>
<dbReference type="EMBL" id="AVBF01000104">
    <property type="protein sequence ID" value="KGP70874.1"/>
    <property type="molecule type" value="Genomic_DNA"/>
</dbReference>
<protein>
    <submittedName>
        <fullName evidence="3">Membrane protein</fullName>
    </submittedName>
</protein>
<dbReference type="GO" id="GO:0080120">
    <property type="term" value="P:CAAX-box protein maturation"/>
    <property type="evidence" value="ECO:0007669"/>
    <property type="project" value="UniProtKB-ARBA"/>
</dbReference>
<feature type="transmembrane region" description="Helical" evidence="1">
    <location>
        <begin position="61"/>
        <end position="82"/>
    </location>
</feature>
<keyword evidence="1" id="KW-1133">Transmembrane helix</keyword>
<feature type="transmembrane region" description="Helical" evidence="1">
    <location>
        <begin position="169"/>
        <end position="189"/>
    </location>
</feature>
<feature type="transmembrane region" description="Helical" evidence="1">
    <location>
        <begin position="120"/>
        <end position="140"/>
    </location>
</feature>
<dbReference type="GO" id="GO:0004175">
    <property type="term" value="F:endopeptidase activity"/>
    <property type="evidence" value="ECO:0007669"/>
    <property type="project" value="UniProtKB-ARBA"/>
</dbReference>
<feature type="domain" description="CAAX prenyl protease 2/Lysostaphin resistance protein A-like" evidence="2">
    <location>
        <begin position="99"/>
        <end position="182"/>
    </location>
</feature>
<proteinExistence type="predicted"/>
<feature type="transmembrane region" description="Helical" evidence="1">
    <location>
        <begin position="94"/>
        <end position="114"/>
    </location>
</feature>
<dbReference type="AlphaFoldDB" id="A0A0A2T5Y9"/>
<evidence type="ECO:0000256" key="1">
    <source>
        <dbReference type="SAM" id="Phobius"/>
    </source>
</evidence>
<name>A0A0A2T5Y9_9BACI</name>
<dbReference type="Proteomes" id="UP000030147">
    <property type="component" value="Unassembled WGS sequence"/>
</dbReference>